<dbReference type="Proteomes" id="UP000590412">
    <property type="component" value="Unassembled WGS sequence"/>
</dbReference>
<protein>
    <submittedName>
        <fullName evidence="2">Uncharacterized protein</fullName>
    </submittedName>
</protein>
<feature type="signal peptide" evidence="1">
    <location>
        <begin position="1"/>
        <end position="21"/>
    </location>
</feature>
<keyword evidence="1" id="KW-0732">Signal</keyword>
<evidence type="ECO:0000313" key="2">
    <source>
        <dbReference type="EMBL" id="KAF6052582.1"/>
    </source>
</evidence>
<feature type="chain" id="PRO_5044694544" evidence="1">
    <location>
        <begin position="22"/>
        <end position="276"/>
    </location>
</feature>
<reference evidence="2" key="1">
    <citation type="submission" date="2020-03" db="EMBL/GenBank/DDBJ databases">
        <title>FDA dAtabase for Regulatory Grade micrObial Sequences (FDA-ARGOS): Supporting development and validation of Infectious Disease Dx tests.</title>
        <authorList>
            <person name="Campos J."/>
            <person name="Goldberg B."/>
            <person name="Tallon L."/>
            <person name="Sadzewicz L."/>
            <person name="Vavikolanu K."/>
            <person name="Mehta A."/>
            <person name="Aluvathingal J."/>
            <person name="Nadendla S."/>
            <person name="Nandy P."/>
            <person name="Geyer C."/>
            <person name="Yan Y."/>
            <person name="Sichtig H."/>
        </authorList>
    </citation>
    <scope>NUCLEOTIDE SEQUENCE [LARGE SCALE GENOMIC DNA]</scope>
    <source>
        <strain evidence="2">FDAARGOS_652</strain>
    </source>
</reference>
<name>A0A8X7NK23_CANPA</name>
<organism evidence="2 3">
    <name type="scientific">Candida parapsilosis</name>
    <name type="common">Yeast</name>
    <dbReference type="NCBI Taxonomy" id="5480"/>
    <lineage>
        <taxon>Eukaryota</taxon>
        <taxon>Fungi</taxon>
        <taxon>Dikarya</taxon>
        <taxon>Ascomycota</taxon>
        <taxon>Saccharomycotina</taxon>
        <taxon>Pichiomycetes</taxon>
        <taxon>Debaryomycetaceae</taxon>
        <taxon>Candida/Lodderomyces clade</taxon>
        <taxon>Candida</taxon>
    </lineage>
</organism>
<evidence type="ECO:0000313" key="3">
    <source>
        <dbReference type="Proteomes" id="UP000590412"/>
    </source>
</evidence>
<proteinExistence type="predicted"/>
<evidence type="ECO:0000256" key="1">
    <source>
        <dbReference type="SAM" id="SignalP"/>
    </source>
</evidence>
<accession>A0A8X7NK23</accession>
<comment type="caution">
    <text evidence="2">The sequence shown here is derived from an EMBL/GenBank/DDBJ whole genome shotgun (WGS) entry which is preliminary data.</text>
</comment>
<sequence length="276" mass="30996">MVLFATVFQLTTLVTVVASLAAPHIQLPSFETDTIQSVNDFIELPPIHQFKNLQHFQQNIHQFMSNINYTTDPSPQPFVIQLTDSNKLIFPEYTPPSPDEQIKNGDGQLPIHSRNYVSPPVPIDWIELYGSNIVQQSSTQPIEIQTLSVVVDDSARGEVAYSTGRLQKISTEYDSKISLYLGFIAFIGLTSGLTFAPELEFSTSTSIYYTCPVLAGQTVVIKVYPTLTTFTPYTKKWKWDSKLGKFATKLPSFKKLQKVSLFTLTGLEDVECFYTS</sequence>
<dbReference type="EMBL" id="JABWAB010000004">
    <property type="protein sequence ID" value="KAF6052582.1"/>
    <property type="molecule type" value="Genomic_DNA"/>
</dbReference>
<gene>
    <name evidence="2" type="ORF">FOB60_002838</name>
</gene>
<dbReference type="AlphaFoldDB" id="A0A8X7NK23"/>